<gene>
    <name evidence="10" type="ORF">METZ01_LOCUS339608</name>
</gene>
<keyword evidence="6 8" id="KW-1133">Transmembrane helix</keyword>
<proteinExistence type="predicted"/>
<dbReference type="InterPro" id="IPR038731">
    <property type="entry name" value="RgtA/B/C-like"/>
</dbReference>
<evidence type="ECO:0000256" key="5">
    <source>
        <dbReference type="ARBA" id="ARBA00022692"/>
    </source>
</evidence>
<dbReference type="EMBL" id="UINC01115601">
    <property type="protein sequence ID" value="SVC86754.1"/>
    <property type="molecule type" value="Genomic_DNA"/>
</dbReference>
<keyword evidence="7 8" id="KW-0472">Membrane</keyword>
<evidence type="ECO:0000256" key="7">
    <source>
        <dbReference type="ARBA" id="ARBA00023136"/>
    </source>
</evidence>
<comment type="subcellular location">
    <subcellularLocation>
        <location evidence="1">Cell membrane</location>
        <topology evidence="1">Multi-pass membrane protein</topology>
    </subcellularLocation>
</comment>
<keyword evidence="4" id="KW-0808">Transferase</keyword>
<evidence type="ECO:0000259" key="9">
    <source>
        <dbReference type="Pfam" id="PF13231"/>
    </source>
</evidence>
<evidence type="ECO:0000256" key="3">
    <source>
        <dbReference type="ARBA" id="ARBA00022676"/>
    </source>
</evidence>
<keyword evidence="2" id="KW-1003">Cell membrane</keyword>
<dbReference type="AlphaFoldDB" id="A0A382QMM9"/>
<evidence type="ECO:0000256" key="2">
    <source>
        <dbReference type="ARBA" id="ARBA00022475"/>
    </source>
</evidence>
<keyword evidence="5 8" id="KW-0812">Transmembrane</keyword>
<evidence type="ECO:0000256" key="6">
    <source>
        <dbReference type="ARBA" id="ARBA00022989"/>
    </source>
</evidence>
<evidence type="ECO:0000256" key="4">
    <source>
        <dbReference type="ARBA" id="ARBA00022679"/>
    </source>
</evidence>
<feature type="transmembrane region" description="Helical" evidence="8">
    <location>
        <begin position="15"/>
        <end position="35"/>
    </location>
</feature>
<dbReference type="GO" id="GO:0008610">
    <property type="term" value="P:lipid biosynthetic process"/>
    <property type="evidence" value="ECO:0007669"/>
    <property type="project" value="UniProtKB-ARBA"/>
</dbReference>
<evidence type="ECO:0000313" key="10">
    <source>
        <dbReference type="EMBL" id="SVC86754.1"/>
    </source>
</evidence>
<reference evidence="10" key="1">
    <citation type="submission" date="2018-05" db="EMBL/GenBank/DDBJ databases">
        <authorList>
            <person name="Lanie J.A."/>
            <person name="Ng W.-L."/>
            <person name="Kazmierczak K.M."/>
            <person name="Andrzejewski T.M."/>
            <person name="Davidsen T.M."/>
            <person name="Wayne K.J."/>
            <person name="Tettelin H."/>
            <person name="Glass J.I."/>
            <person name="Rusch D."/>
            <person name="Podicherti R."/>
            <person name="Tsui H.-C.T."/>
            <person name="Winkler M.E."/>
        </authorList>
    </citation>
    <scope>NUCLEOTIDE SEQUENCE</scope>
</reference>
<dbReference type="GO" id="GO:0005886">
    <property type="term" value="C:plasma membrane"/>
    <property type="evidence" value="ECO:0007669"/>
    <property type="project" value="UniProtKB-SubCell"/>
</dbReference>
<feature type="non-terminal residue" evidence="10">
    <location>
        <position position="237"/>
    </location>
</feature>
<dbReference type="Pfam" id="PF13231">
    <property type="entry name" value="PMT_2"/>
    <property type="match status" value="1"/>
</dbReference>
<feature type="transmembrane region" description="Helical" evidence="8">
    <location>
        <begin position="117"/>
        <end position="136"/>
    </location>
</feature>
<accession>A0A382QMM9</accession>
<organism evidence="10">
    <name type="scientific">marine metagenome</name>
    <dbReference type="NCBI Taxonomy" id="408172"/>
    <lineage>
        <taxon>unclassified sequences</taxon>
        <taxon>metagenomes</taxon>
        <taxon>ecological metagenomes</taxon>
    </lineage>
</organism>
<protein>
    <recommendedName>
        <fullName evidence="9">Glycosyltransferase RgtA/B/C/D-like domain-containing protein</fullName>
    </recommendedName>
</protein>
<evidence type="ECO:0000256" key="1">
    <source>
        <dbReference type="ARBA" id="ARBA00004651"/>
    </source>
</evidence>
<dbReference type="InterPro" id="IPR050297">
    <property type="entry name" value="LipidA_mod_glycosyltrf_83"/>
</dbReference>
<sequence>MLSIILNKNALLSKIIRPSLIILVIMTIGGLLRIFDLGSKSFWGDELISIYHSTDIVDLKSFFTAHRGNAHPPLYFLLLKLWSLGGNEEYYLRLLSVLFGTLAIPITYLLGKEFFKTKASILAAFLVAISPFLLRFDREVRMYPLFVFLSIISILFFIKALRQNQSKYWIGYVIVTILNTYTHYHAFLIIASMWLFYFVRFRTYNLLLKKALLSQFVIALCFCFWLPTFIFHLINMS</sequence>
<keyword evidence="3" id="KW-0328">Glycosyltransferase</keyword>
<name>A0A382QMM9_9ZZZZ</name>
<dbReference type="PANTHER" id="PTHR33908">
    <property type="entry name" value="MANNOSYLTRANSFERASE YKCB-RELATED"/>
    <property type="match status" value="1"/>
</dbReference>
<feature type="transmembrane region" description="Helical" evidence="8">
    <location>
        <begin position="90"/>
        <end position="111"/>
    </location>
</feature>
<feature type="transmembrane region" description="Helical" evidence="8">
    <location>
        <begin position="143"/>
        <end position="161"/>
    </location>
</feature>
<dbReference type="GO" id="GO:0016763">
    <property type="term" value="F:pentosyltransferase activity"/>
    <property type="evidence" value="ECO:0007669"/>
    <property type="project" value="TreeGrafter"/>
</dbReference>
<feature type="domain" description="Glycosyltransferase RgtA/B/C/D-like" evidence="9">
    <location>
        <begin position="71"/>
        <end position="226"/>
    </location>
</feature>
<evidence type="ECO:0000256" key="8">
    <source>
        <dbReference type="SAM" id="Phobius"/>
    </source>
</evidence>
<feature type="transmembrane region" description="Helical" evidence="8">
    <location>
        <begin position="211"/>
        <end position="234"/>
    </location>
</feature>
<dbReference type="PANTHER" id="PTHR33908:SF11">
    <property type="entry name" value="MEMBRANE PROTEIN"/>
    <property type="match status" value="1"/>
</dbReference>